<evidence type="ECO:0000313" key="2">
    <source>
        <dbReference type="EMBL" id="BDY31040.1"/>
    </source>
</evidence>
<evidence type="ECO:0000313" key="3">
    <source>
        <dbReference type="Proteomes" id="UP000465622"/>
    </source>
</evidence>
<dbReference type="Proteomes" id="UP001241092">
    <property type="component" value="Chromosome"/>
</dbReference>
<sequence>MADPVVTATPYNPLLTYQFRIQLLDPPGDPTPEQLEATRTTLPGTNAGRVGAADIGAAPMGFVAGVRRVSGLTLTVAASETWEGGNSLHRYANPHRAVWEPILLEQGISTDTSLQDWAEAGVRFLRTGTVDPAQPVKRNVLLGVFTNAGDLVPRLRYVIFNAWVSKYQAIPRLDAMADEVALLSVELTHHGWRRDPPPDLFDTPD</sequence>
<evidence type="ECO:0008006" key="5">
    <source>
        <dbReference type="Google" id="ProtNLM"/>
    </source>
</evidence>
<gene>
    <name evidence="2" type="ORF">hbim_04992</name>
    <name evidence="1" type="ORF">MMAGJ_54970</name>
</gene>
<dbReference type="AlphaFoldDB" id="A0AAI8TYX6"/>
<proteinExistence type="predicted"/>
<dbReference type="PANTHER" id="PTHR38009:SF1">
    <property type="entry name" value="CONSERVED HYPOTHETICAL PHAGE TAIL PROTEIN"/>
    <property type="match status" value="1"/>
</dbReference>
<reference evidence="1 3" key="1">
    <citation type="journal article" date="2019" name="Emerg. Microbes Infect.">
        <title>Comprehensive subspecies identification of 175 nontuberculous mycobacteria species based on 7547 genomic profiles.</title>
        <authorList>
            <person name="Matsumoto Y."/>
            <person name="Kinjo T."/>
            <person name="Motooka D."/>
            <person name="Nabeya D."/>
            <person name="Jung N."/>
            <person name="Uechi K."/>
            <person name="Horii T."/>
            <person name="Iida T."/>
            <person name="Fujita J."/>
            <person name="Nakamura S."/>
        </authorList>
    </citation>
    <scope>NUCLEOTIDE SEQUENCE [LARGE SCALE GENOMIC DNA]</scope>
    <source>
        <strain evidence="1 3">JCM 12375</strain>
    </source>
</reference>
<dbReference type="RefSeq" id="WP_163642313.1">
    <property type="nucleotide sequence ID" value="NZ_AP022567.1"/>
</dbReference>
<organism evidence="2 4">
    <name type="scientific">Mycolicibacterium mageritense</name>
    <name type="common">Mycobacterium mageritense</name>
    <dbReference type="NCBI Taxonomy" id="53462"/>
    <lineage>
        <taxon>Bacteria</taxon>
        <taxon>Bacillati</taxon>
        <taxon>Actinomycetota</taxon>
        <taxon>Actinomycetes</taxon>
        <taxon>Mycobacteriales</taxon>
        <taxon>Mycobacteriaceae</taxon>
        <taxon>Mycolicibacterium</taxon>
    </lineage>
</organism>
<dbReference type="Proteomes" id="UP000465622">
    <property type="component" value="Chromosome"/>
</dbReference>
<dbReference type="Pfam" id="PF06841">
    <property type="entry name" value="Phage_T4_gp19"/>
    <property type="match status" value="1"/>
</dbReference>
<keyword evidence="3" id="KW-1185">Reference proteome</keyword>
<accession>A0AAI8TYX6</accession>
<reference evidence="1" key="2">
    <citation type="submission" date="2020-02" db="EMBL/GenBank/DDBJ databases">
        <authorList>
            <person name="Matsumoto Y."/>
            <person name="Kinjo T."/>
            <person name="Motooka D."/>
            <person name="Nabeya D."/>
            <person name="Jung N."/>
            <person name="Uechi K."/>
            <person name="Horii T."/>
            <person name="Iida T."/>
            <person name="Fujita J."/>
            <person name="Nakamura S."/>
        </authorList>
    </citation>
    <scope>NUCLEOTIDE SEQUENCE</scope>
    <source>
        <strain evidence="1">JCM 12375</strain>
    </source>
</reference>
<protein>
    <recommendedName>
        <fullName evidence="5">Phage tail protein</fullName>
    </recommendedName>
</protein>
<dbReference type="GO" id="GO:0005198">
    <property type="term" value="F:structural molecule activity"/>
    <property type="evidence" value="ECO:0007669"/>
    <property type="project" value="InterPro"/>
</dbReference>
<dbReference type="EMBL" id="AP022567">
    <property type="protein sequence ID" value="BBX36215.1"/>
    <property type="molecule type" value="Genomic_DNA"/>
</dbReference>
<dbReference type="InterPro" id="IPR010667">
    <property type="entry name" value="Phage_T4_Gp19"/>
</dbReference>
<evidence type="ECO:0000313" key="1">
    <source>
        <dbReference type="EMBL" id="BBX36215.1"/>
    </source>
</evidence>
<reference evidence="2" key="3">
    <citation type="submission" date="2023-03" db="EMBL/GenBank/DDBJ databases">
        <title>Draft genome sequence of a Mycolicibacterium mageritense strain H4_3_1 isolated from a hybrid biological-inorganic system reactor.</title>
        <authorList>
            <person name="Feng X."/>
            <person name="Kazama D."/>
            <person name="Sato K."/>
            <person name="Kobayashi H."/>
        </authorList>
    </citation>
    <scope>NUCLEOTIDE SEQUENCE</scope>
    <source>
        <strain evidence="2">H4_3_1</strain>
    </source>
</reference>
<name>A0AAI8TYX6_MYCME</name>
<dbReference type="InterPro" id="IPR011747">
    <property type="entry name" value="CHP02241"/>
</dbReference>
<dbReference type="EMBL" id="AP027452">
    <property type="protein sequence ID" value="BDY31040.1"/>
    <property type="molecule type" value="Genomic_DNA"/>
</dbReference>
<evidence type="ECO:0000313" key="4">
    <source>
        <dbReference type="Proteomes" id="UP001241092"/>
    </source>
</evidence>
<dbReference type="PANTHER" id="PTHR38009">
    <property type="entry name" value="CONSERVED HYPOTHETICAL PHAGE TAIL PROTEIN"/>
    <property type="match status" value="1"/>
</dbReference>